<organism evidence="11 12">
    <name type="scientific">Phormidesmis priestleyi</name>
    <dbReference type="NCBI Taxonomy" id="268141"/>
    <lineage>
        <taxon>Bacteria</taxon>
        <taxon>Bacillati</taxon>
        <taxon>Cyanobacteriota</taxon>
        <taxon>Cyanophyceae</taxon>
        <taxon>Leptolyngbyales</taxon>
        <taxon>Leptolyngbyaceae</taxon>
        <taxon>Phormidesmis</taxon>
    </lineage>
</organism>
<dbReference type="InterPro" id="IPR049278">
    <property type="entry name" value="MS_channel_C"/>
</dbReference>
<feature type="transmembrane region" description="Helical" evidence="8">
    <location>
        <begin position="57"/>
        <end position="82"/>
    </location>
</feature>
<evidence type="ECO:0000256" key="4">
    <source>
        <dbReference type="ARBA" id="ARBA00022692"/>
    </source>
</evidence>
<dbReference type="InterPro" id="IPR006686">
    <property type="entry name" value="MscS_channel_CS"/>
</dbReference>
<keyword evidence="5 8" id="KW-1133">Transmembrane helix</keyword>
<sequence>MSLSIATDKITNMVQGAIALLPNIVIGTLVFILFWFIGRVMRSFVRKQTRNRSTRNVGLVVGRLSQGILVILGFLIAATIVFPSFNPSDALATLGIGGVAIGFAFKDILQNFLAGILILLTEPFQIDDQIVFKDYEGTVENIETRATSIRTYDGRRVMIPNAELFTNAVTVNTAYERRRLQYDIGIGYGDDIAKAKEIILETLNSRSEVLENPGPEAIVVELAGSSINIRARWWINPPLRAEAIDSMDWVLENLCNKLVAAGIDLPFPTQQILFHDQTEETDGDRTHQREGWPAGKGKVPQSRSSSSSLKQLAEIKAQRNGSEGDSAKHSLEEKRTNEN</sequence>
<evidence type="ECO:0000259" key="10">
    <source>
        <dbReference type="Pfam" id="PF21082"/>
    </source>
</evidence>
<evidence type="ECO:0000256" key="5">
    <source>
        <dbReference type="ARBA" id="ARBA00022989"/>
    </source>
</evidence>
<dbReference type="InterPro" id="IPR045275">
    <property type="entry name" value="MscS_archaea/bacteria_type"/>
</dbReference>
<dbReference type="Pfam" id="PF00924">
    <property type="entry name" value="MS_channel_2nd"/>
    <property type="match status" value="1"/>
</dbReference>
<feature type="compositionally biased region" description="Basic and acidic residues" evidence="7">
    <location>
        <begin position="325"/>
        <end position="339"/>
    </location>
</feature>
<proteinExistence type="inferred from homology"/>
<dbReference type="GO" id="GO:0005886">
    <property type="term" value="C:plasma membrane"/>
    <property type="evidence" value="ECO:0007669"/>
    <property type="project" value="UniProtKB-SubCell"/>
</dbReference>
<keyword evidence="3" id="KW-1003">Cell membrane</keyword>
<feature type="domain" description="Mechanosensitive ion channel MscS C-terminal" evidence="10">
    <location>
        <begin position="182"/>
        <end position="238"/>
    </location>
</feature>
<dbReference type="InterPro" id="IPR008910">
    <property type="entry name" value="MSC_TM_helix"/>
</dbReference>
<dbReference type="SUPFAM" id="SSF50182">
    <property type="entry name" value="Sm-like ribonucleoproteins"/>
    <property type="match status" value="1"/>
</dbReference>
<dbReference type="InterPro" id="IPR023408">
    <property type="entry name" value="MscS_beta-dom_sf"/>
</dbReference>
<evidence type="ECO:0000256" key="6">
    <source>
        <dbReference type="ARBA" id="ARBA00023136"/>
    </source>
</evidence>
<dbReference type="SUPFAM" id="SSF82689">
    <property type="entry name" value="Mechanosensitive channel protein MscS (YggB), C-terminal domain"/>
    <property type="match status" value="1"/>
</dbReference>
<evidence type="ECO:0000256" key="8">
    <source>
        <dbReference type="SAM" id="Phobius"/>
    </source>
</evidence>
<dbReference type="SUPFAM" id="SSF82861">
    <property type="entry name" value="Mechanosensitive channel protein MscS (YggB), transmembrane region"/>
    <property type="match status" value="1"/>
</dbReference>
<evidence type="ECO:0000256" key="7">
    <source>
        <dbReference type="SAM" id="MobiDB-lite"/>
    </source>
</evidence>
<dbReference type="InterPro" id="IPR011014">
    <property type="entry name" value="MscS_channel_TM-2"/>
</dbReference>
<gene>
    <name evidence="11" type="ORF">DCF15_02785</name>
</gene>
<dbReference type="Pfam" id="PF21082">
    <property type="entry name" value="MS_channel_3rd"/>
    <property type="match status" value="1"/>
</dbReference>
<feature type="region of interest" description="Disordered" evidence="7">
    <location>
        <begin position="277"/>
        <end position="339"/>
    </location>
</feature>
<evidence type="ECO:0000259" key="9">
    <source>
        <dbReference type="Pfam" id="PF00924"/>
    </source>
</evidence>
<keyword evidence="6 8" id="KW-0472">Membrane</keyword>
<accession>A0A2W4XRN1</accession>
<dbReference type="PANTHER" id="PTHR30221:SF1">
    <property type="entry name" value="SMALL-CONDUCTANCE MECHANOSENSITIVE CHANNEL"/>
    <property type="match status" value="1"/>
</dbReference>
<dbReference type="GO" id="GO:0008381">
    <property type="term" value="F:mechanosensitive monoatomic ion channel activity"/>
    <property type="evidence" value="ECO:0007669"/>
    <property type="project" value="InterPro"/>
</dbReference>
<dbReference type="Pfam" id="PF05552">
    <property type="entry name" value="MS_channel_1st_1"/>
    <property type="match status" value="1"/>
</dbReference>
<dbReference type="Proteomes" id="UP000249794">
    <property type="component" value="Unassembled WGS sequence"/>
</dbReference>
<dbReference type="Gene3D" id="1.10.287.1260">
    <property type="match status" value="1"/>
</dbReference>
<comment type="similarity">
    <text evidence="2">Belongs to the MscS (TC 1.A.23) family.</text>
</comment>
<protein>
    <submittedName>
        <fullName evidence="11">Mechanosensitive ion channel protein MscS</fullName>
    </submittedName>
</protein>
<dbReference type="EMBL" id="QBMP01000014">
    <property type="protein sequence ID" value="PZO59986.1"/>
    <property type="molecule type" value="Genomic_DNA"/>
</dbReference>
<feature type="transmembrane region" description="Helical" evidence="8">
    <location>
        <begin position="17"/>
        <end position="37"/>
    </location>
</feature>
<keyword evidence="4 8" id="KW-0812">Transmembrane</keyword>
<evidence type="ECO:0000256" key="2">
    <source>
        <dbReference type="ARBA" id="ARBA00008017"/>
    </source>
</evidence>
<evidence type="ECO:0000256" key="1">
    <source>
        <dbReference type="ARBA" id="ARBA00004651"/>
    </source>
</evidence>
<dbReference type="Gene3D" id="3.30.70.100">
    <property type="match status" value="1"/>
</dbReference>
<evidence type="ECO:0000313" key="12">
    <source>
        <dbReference type="Proteomes" id="UP000249794"/>
    </source>
</evidence>
<dbReference type="Gene3D" id="2.30.30.60">
    <property type="match status" value="1"/>
</dbReference>
<reference evidence="12" key="1">
    <citation type="submission" date="2018-04" db="EMBL/GenBank/DDBJ databases">
        <authorList>
            <person name="Cornet L."/>
        </authorList>
    </citation>
    <scope>NUCLEOTIDE SEQUENCE [LARGE SCALE GENOMIC DNA]</scope>
</reference>
<dbReference type="PROSITE" id="PS01246">
    <property type="entry name" value="UPF0003"/>
    <property type="match status" value="1"/>
</dbReference>
<comment type="caution">
    <text evidence="11">The sequence shown here is derived from an EMBL/GenBank/DDBJ whole genome shotgun (WGS) entry which is preliminary data.</text>
</comment>
<evidence type="ECO:0000313" key="11">
    <source>
        <dbReference type="EMBL" id="PZO59986.1"/>
    </source>
</evidence>
<name>A0A2W4XRN1_9CYAN</name>
<dbReference type="PANTHER" id="PTHR30221">
    <property type="entry name" value="SMALL-CONDUCTANCE MECHANOSENSITIVE CHANNEL"/>
    <property type="match status" value="1"/>
</dbReference>
<dbReference type="InterPro" id="IPR006685">
    <property type="entry name" value="MscS_channel_2nd"/>
</dbReference>
<evidence type="ECO:0000256" key="3">
    <source>
        <dbReference type="ARBA" id="ARBA00022475"/>
    </source>
</evidence>
<comment type="subcellular location">
    <subcellularLocation>
        <location evidence="1">Cell membrane</location>
        <topology evidence="1">Multi-pass membrane protein</topology>
    </subcellularLocation>
</comment>
<reference evidence="11 12" key="2">
    <citation type="submission" date="2018-06" db="EMBL/GenBank/DDBJ databases">
        <title>Metagenomic assembly of (sub)arctic Cyanobacteria and their associated microbiome from non-axenic cultures.</title>
        <authorList>
            <person name="Baurain D."/>
        </authorList>
    </citation>
    <scope>NUCLEOTIDE SEQUENCE [LARGE SCALE GENOMIC DNA]</scope>
    <source>
        <strain evidence="11">ULC027bin1</strain>
    </source>
</reference>
<dbReference type="AlphaFoldDB" id="A0A2W4XRN1"/>
<dbReference type="InterPro" id="IPR011066">
    <property type="entry name" value="MscS_channel_C_sf"/>
</dbReference>
<dbReference type="InterPro" id="IPR010920">
    <property type="entry name" value="LSM_dom_sf"/>
</dbReference>
<feature type="domain" description="Mechanosensitive ion channel MscS" evidence="9">
    <location>
        <begin position="107"/>
        <end position="170"/>
    </location>
</feature>